<comment type="similarity">
    <text evidence="8">Belongs to the glycosyl hydrolase 10 (cellulase F) family.</text>
</comment>
<evidence type="ECO:0000256" key="3">
    <source>
        <dbReference type="ARBA" id="ARBA00022651"/>
    </source>
</evidence>
<reference evidence="10 11" key="1">
    <citation type="submission" date="2018-11" db="EMBL/GenBank/DDBJ databases">
        <title>Genome sequencing of Paenibacillus lentus DSM25539(T).</title>
        <authorList>
            <person name="Kook J.-K."/>
            <person name="Park S.-N."/>
            <person name="Lim Y.K."/>
        </authorList>
    </citation>
    <scope>NUCLEOTIDE SEQUENCE [LARGE SCALE GENOMIC DNA]</scope>
    <source>
        <strain evidence="10 11">DSM 25539</strain>
    </source>
</reference>
<feature type="domain" description="GH10" evidence="9">
    <location>
        <begin position="1"/>
        <end position="230"/>
    </location>
</feature>
<dbReference type="GO" id="GO:0031176">
    <property type="term" value="F:endo-1,4-beta-xylanase activity"/>
    <property type="evidence" value="ECO:0007669"/>
    <property type="project" value="UniProtKB-EC"/>
</dbReference>
<dbReference type="OrthoDB" id="9809277at2"/>
<dbReference type="InterPro" id="IPR044846">
    <property type="entry name" value="GH10"/>
</dbReference>
<dbReference type="GO" id="GO:0045493">
    <property type="term" value="P:xylan catabolic process"/>
    <property type="evidence" value="ECO:0007669"/>
    <property type="project" value="UniProtKB-KW"/>
</dbReference>
<keyword evidence="3" id="KW-0858">Xylan degradation</keyword>
<dbReference type="Pfam" id="PF00331">
    <property type="entry name" value="Glyco_hydro_10"/>
    <property type="match status" value="1"/>
</dbReference>
<dbReference type="InterPro" id="IPR017853">
    <property type="entry name" value="GH"/>
</dbReference>
<evidence type="ECO:0000259" key="9">
    <source>
        <dbReference type="PROSITE" id="PS51760"/>
    </source>
</evidence>
<gene>
    <name evidence="10" type="ORF">EIM92_09610</name>
</gene>
<dbReference type="Gene3D" id="3.20.20.80">
    <property type="entry name" value="Glycosidases"/>
    <property type="match status" value="2"/>
</dbReference>
<organism evidence="10 11">
    <name type="scientific">Paenibacillus lentus</name>
    <dbReference type="NCBI Taxonomy" id="1338368"/>
    <lineage>
        <taxon>Bacteria</taxon>
        <taxon>Bacillati</taxon>
        <taxon>Bacillota</taxon>
        <taxon>Bacilli</taxon>
        <taxon>Bacillales</taxon>
        <taxon>Paenibacillaceae</taxon>
        <taxon>Paenibacillus</taxon>
    </lineage>
</organism>
<comment type="catalytic activity">
    <reaction evidence="1 8">
        <text>Endohydrolysis of (1-&gt;4)-beta-D-xylosidic linkages in xylans.</text>
        <dbReference type="EC" id="3.2.1.8"/>
    </reaction>
</comment>
<evidence type="ECO:0000256" key="8">
    <source>
        <dbReference type="RuleBase" id="RU361174"/>
    </source>
</evidence>
<dbReference type="EMBL" id="CP034248">
    <property type="protein sequence ID" value="AZK46397.1"/>
    <property type="molecule type" value="Genomic_DNA"/>
</dbReference>
<name>A0A3Q8SB03_9BACL</name>
<evidence type="ECO:0000256" key="1">
    <source>
        <dbReference type="ARBA" id="ARBA00000681"/>
    </source>
</evidence>
<evidence type="ECO:0000256" key="6">
    <source>
        <dbReference type="ARBA" id="ARBA00023295"/>
    </source>
</evidence>
<protein>
    <recommendedName>
        <fullName evidence="8">Beta-xylanase</fullName>
        <ecNumber evidence="8">3.2.1.8</ecNumber>
    </recommendedName>
</protein>
<dbReference type="PANTHER" id="PTHR31490:SF90">
    <property type="entry name" value="ENDO-1,4-BETA-XYLANASE A"/>
    <property type="match status" value="1"/>
</dbReference>
<sequence>MSDVIRNERKLKEIFAGSFQIGAAVNPRTIQSQEELLAYHFNSITAENEMKFVSLQPEEGIFTFEEADPSALLFYNDYNESNPLKREKIYRLLQLLLDQGAPIHGVGLQAHWNLYGPSLDDIRAAIEKYASLGLQLQLTELDVSMFAFDDKRTDLKEAPPELIELQAQRYEQLFKLLKEYRDVISSVTFWGAADDYTWLDNFPVCGRKNWPFLFDEHHQPKPAFHRVAELAGS</sequence>
<proteinExistence type="inferred from homology"/>
<evidence type="ECO:0000256" key="2">
    <source>
        <dbReference type="ARBA" id="ARBA00004851"/>
    </source>
</evidence>
<evidence type="ECO:0000256" key="5">
    <source>
        <dbReference type="ARBA" id="ARBA00023277"/>
    </source>
</evidence>
<dbReference type="PANTHER" id="PTHR31490">
    <property type="entry name" value="GLYCOSYL HYDROLASE"/>
    <property type="match status" value="1"/>
</dbReference>
<evidence type="ECO:0000256" key="4">
    <source>
        <dbReference type="ARBA" id="ARBA00022801"/>
    </source>
</evidence>
<dbReference type="EC" id="3.2.1.8" evidence="8"/>
<evidence type="ECO:0000313" key="10">
    <source>
        <dbReference type="EMBL" id="AZK46397.1"/>
    </source>
</evidence>
<dbReference type="AlphaFoldDB" id="A0A3Q8SB03"/>
<dbReference type="Proteomes" id="UP000273145">
    <property type="component" value="Chromosome"/>
</dbReference>
<accession>A0A3Q8SB03</accession>
<dbReference type="SUPFAM" id="SSF51445">
    <property type="entry name" value="(Trans)glycosidases"/>
    <property type="match status" value="2"/>
</dbReference>
<dbReference type="PROSITE" id="PS51760">
    <property type="entry name" value="GH10_2"/>
    <property type="match status" value="1"/>
</dbReference>
<keyword evidence="11" id="KW-1185">Reference proteome</keyword>
<dbReference type="SMART" id="SM00633">
    <property type="entry name" value="Glyco_10"/>
    <property type="match status" value="1"/>
</dbReference>
<keyword evidence="5 8" id="KW-0119">Carbohydrate metabolism</keyword>
<evidence type="ECO:0000256" key="7">
    <source>
        <dbReference type="ARBA" id="ARBA00023326"/>
    </source>
</evidence>
<comment type="pathway">
    <text evidence="2">Glycan degradation; xylan degradation.</text>
</comment>
<dbReference type="KEGG" id="plen:EIM92_09610"/>
<evidence type="ECO:0000313" key="11">
    <source>
        <dbReference type="Proteomes" id="UP000273145"/>
    </source>
</evidence>
<dbReference type="RefSeq" id="WP_125082458.1">
    <property type="nucleotide sequence ID" value="NZ_CP034248.1"/>
</dbReference>
<keyword evidence="7 8" id="KW-0624">Polysaccharide degradation</keyword>
<keyword evidence="6 8" id="KW-0326">Glycosidase</keyword>
<keyword evidence="4 8" id="KW-0378">Hydrolase</keyword>
<dbReference type="InterPro" id="IPR001000">
    <property type="entry name" value="GH10_dom"/>
</dbReference>
<dbReference type="PRINTS" id="PR00134">
    <property type="entry name" value="GLHYDRLASE10"/>
</dbReference>